<dbReference type="Proteomes" id="UP000035760">
    <property type="component" value="Unassembled WGS sequence"/>
</dbReference>
<keyword evidence="1" id="KW-0812">Transmembrane</keyword>
<feature type="transmembrane region" description="Helical" evidence="1">
    <location>
        <begin position="12"/>
        <end position="31"/>
    </location>
</feature>
<gene>
    <name evidence="2" type="ORF">BN873_280012</name>
</gene>
<dbReference type="EMBL" id="CBTJ020000034">
    <property type="protein sequence ID" value="CDI02326.1"/>
    <property type="molecule type" value="Genomic_DNA"/>
</dbReference>
<accession>W6M3L8</accession>
<organism evidence="2 3">
    <name type="scientific">Candidatus Competibacter denitrificans Run_A_D11</name>
    <dbReference type="NCBI Taxonomy" id="1400863"/>
    <lineage>
        <taxon>Bacteria</taxon>
        <taxon>Pseudomonadati</taxon>
        <taxon>Pseudomonadota</taxon>
        <taxon>Gammaproteobacteria</taxon>
        <taxon>Candidatus Competibacteraceae</taxon>
        <taxon>Candidatus Competibacter</taxon>
    </lineage>
</organism>
<evidence type="ECO:0000313" key="3">
    <source>
        <dbReference type="Proteomes" id="UP000035760"/>
    </source>
</evidence>
<keyword evidence="3" id="KW-1185">Reference proteome</keyword>
<sequence length="96" mass="11319">MTHSEHEPLGQILFKWLLAVFVLGCLIWEFIAHGTEGFLGAGIWLFFAYLCFSPNKRRPAYSENPFQIEIEQERLNTQMDTDPLYKMYTHNLNHNK</sequence>
<dbReference type="AlphaFoldDB" id="W6M3L8"/>
<name>W6M3L8_9GAMM</name>
<evidence type="ECO:0000313" key="2">
    <source>
        <dbReference type="EMBL" id="CDI02326.1"/>
    </source>
</evidence>
<protein>
    <submittedName>
        <fullName evidence="2">Uncharacterized protein</fullName>
    </submittedName>
</protein>
<evidence type="ECO:0000256" key="1">
    <source>
        <dbReference type="SAM" id="Phobius"/>
    </source>
</evidence>
<keyword evidence="1" id="KW-0472">Membrane</keyword>
<reference evidence="2" key="1">
    <citation type="submission" date="2013-07" db="EMBL/GenBank/DDBJ databases">
        <authorList>
            <person name="McIlroy S."/>
        </authorList>
    </citation>
    <scope>NUCLEOTIDE SEQUENCE [LARGE SCALE GENOMIC DNA]</scope>
    <source>
        <strain evidence="2">Run_A_D11</strain>
    </source>
</reference>
<comment type="caution">
    <text evidence="2">The sequence shown here is derived from an EMBL/GenBank/DDBJ whole genome shotgun (WGS) entry which is preliminary data.</text>
</comment>
<reference evidence="2" key="2">
    <citation type="submission" date="2014-03" db="EMBL/GenBank/DDBJ databases">
        <title>Candidatus Competibacter-lineage genomes retrieved from metagenomes reveal functional metabolic diversity.</title>
        <authorList>
            <person name="McIlroy S.J."/>
            <person name="Albertsen M."/>
            <person name="Andresen E.K."/>
            <person name="Saunders A.M."/>
            <person name="Kristiansen R."/>
            <person name="Stokholm-Bjerregaard M."/>
            <person name="Nielsen K.L."/>
            <person name="Nielsen P.H."/>
        </authorList>
    </citation>
    <scope>NUCLEOTIDE SEQUENCE</scope>
    <source>
        <strain evidence="2">Run_A_D11</strain>
    </source>
</reference>
<feature type="transmembrane region" description="Helical" evidence="1">
    <location>
        <begin position="37"/>
        <end position="52"/>
    </location>
</feature>
<dbReference type="STRING" id="1400863.BN873_280012"/>
<dbReference type="RefSeq" id="WP_048672396.1">
    <property type="nucleotide sequence ID" value="NZ_CBTJ020000034.1"/>
</dbReference>
<keyword evidence="1" id="KW-1133">Transmembrane helix</keyword>
<proteinExistence type="predicted"/>